<proteinExistence type="predicted"/>
<dbReference type="Proteomes" id="UP001060215">
    <property type="component" value="Chromosome 13"/>
</dbReference>
<name>A0ACC0FQ57_9ERIC</name>
<keyword evidence="2" id="KW-1185">Reference proteome</keyword>
<reference evidence="1 2" key="1">
    <citation type="journal article" date="2022" name="Plant J.">
        <title>Chromosome-level genome of Camellia lanceoleosa provides a valuable resource for understanding genome evolution and self-incompatibility.</title>
        <authorList>
            <person name="Gong W."/>
            <person name="Xiao S."/>
            <person name="Wang L."/>
            <person name="Liao Z."/>
            <person name="Chang Y."/>
            <person name="Mo W."/>
            <person name="Hu G."/>
            <person name="Li W."/>
            <person name="Zhao G."/>
            <person name="Zhu H."/>
            <person name="Hu X."/>
            <person name="Ji K."/>
            <person name="Xiang X."/>
            <person name="Song Q."/>
            <person name="Yuan D."/>
            <person name="Jin S."/>
            <person name="Zhang L."/>
        </authorList>
    </citation>
    <scope>NUCLEOTIDE SEQUENCE [LARGE SCALE GENOMIC DNA]</scope>
    <source>
        <strain evidence="1">SQ_2022a</strain>
    </source>
</reference>
<evidence type="ECO:0000313" key="1">
    <source>
        <dbReference type="EMBL" id="KAI7990825.1"/>
    </source>
</evidence>
<gene>
    <name evidence="1" type="ORF">LOK49_LG12G01458</name>
</gene>
<sequence>MGTNAQTMAWILDEYSKFHGHLPAVMTRKPIDLGGSLGREAATGRGVIYATEPLFAEYGKSIKDLTFAIQGFGNVGSWAAMLIHERGGKVIAASGITGAVKNPNGIDIPTLLNQGSNGELENILMV</sequence>
<evidence type="ECO:0000313" key="2">
    <source>
        <dbReference type="Proteomes" id="UP001060215"/>
    </source>
</evidence>
<organism evidence="1 2">
    <name type="scientific">Camellia lanceoleosa</name>
    <dbReference type="NCBI Taxonomy" id="1840588"/>
    <lineage>
        <taxon>Eukaryota</taxon>
        <taxon>Viridiplantae</taxon>
        <taxon>Streptophyta</taxon>
        <taxon>Embryophyta</taxon>
        <taxon>Tracheophyta</taxon>
        <taxon>Spermatophyta</taxon>
        <taxon>Magnoliopsida</taxon>
        <taxon>eudicotyledons</taxon>
        <taxon>Gunneridae</taxon>
        <taxon>Pentapetalae</taxon>
        <taxon>asterids</taxon>
        <taxon>Ericales</taxon>
        <taxon>Theaceae</taxon>
        <taxon>Camellia</taxon>
    </lineage>
</organism>
<dbReference type="EMBL" id="CM045770">
    <property type="protein sequence ID" value="KAI7990825.1"/>
    <property type="molecule type" value="Genomic_DNA"/>
</dbReference>
<protein>
    <submittedName>
        <fullName evidence="1">Glutamate dehydrogenase A</fullName>
    </submittedName>
</protein>
<comment type="caution">
    <text evidence="1">The sequence shown here is derived from an EMBL/GenBank/DDBJ whole genome shotgun (WGS) entry which is preliminary data.</text>
</comment>
<accession>A0ACC0FQ57</accession>